<comment type="caution">
    <text evidence="1">The sequence shown here is derived from an EMBL/GenBank/DDBJ whole genome shotgun (WGS) entry which is preliminary data.</text>
</comment>
<dbReference type="Proteomes" id="UP000287651">
    <property type="component" value="Unassembled WGS sequence"/>
</dbReference>
<sequence length="147" mass="16312">MSARGTWVTITDYCSDVGSGLWVTPSVVVTRTTQVLGLVLQEQFDEIRKTRIEVTIRASTHVDLGLIAWDSSCALPESMGKNTPPDVVTTAREAGERDKHDLVLIPRRPYTELEPVTQCEQITNSLRTVSSACRCSFASRVHMMKMA</sequence>
<evidence type="ECO:0000313" key="1">
    <source>
        <dbReference type="EMBL" id="RRT65354.1"/>
    </source>
</evidence>
<organism evidence="1 2">
    <name type="scientific">Ensete ventricosum</name>
    <name type="common">Abyssinian banana</name>
    <name type="synonym">Musa ensete</name>
    <dbReference type="NCBI Taxonomy" id="4639"/>
    <lineage>
        <taxon>Eukaryota</taxon>
        <taxon>Viridiplantae</taxon>
        <taxon>Streptophyta</taxon>
        <taxon>Embryophyta</taxon>
        <taxon>Tracheophyta</taxon>
        <taxon>Spermatophyta</taxon>
        <taxon>Magnoliopsida</taxon>
        <taxon>Liliopsida</taxon>
        <taxon>Zingiberales</taxon>
        <taxon>Musaceae</taxon>
        <taxon>Ensete</taxon>
    </lineage>
</organism>
<proteinExistence type="predicted"/>
<accession>A0A426ZN47</accession>
<evidence type="ECO:0000313" key="2">
    <source>
        <dbReference type="Proteomes" id="UP000287651"/>
    </source>
</evidence>
<dbReference type="AlphaFoldDB" id="A0A426ZN47"/>
<protein>
    <submittedName>
        <fullName evidence="1">Uncharacterized protein</fullName>
    </submittedName>
</protein>
<reference evidence="1 2" key="1">
    <citation type="journal article" date="2014" name="Agronomy (Basel)">
        <title>A Draft Genome Sequence for Ensete ventricosum, the Drought-Tolerant Tree Against Hunger.</title>
        <authorList>
            <person name="Harrison J."/>
            <person name="Moore K.A."/>
            <person name="Paszkiewicz K."/>
            <person name="Jones T."/>
            <person name="Grant M."/>
            <person name="Ambacheew D."/>
            <person name="Muzemil S."/>
            <person name="Studholme D.J."/>
        </authorList>
    </citation>
    <scope>NUCLEOTIDE SEQUENCE [LARGE SCALE GENOMIC DNA]</scope>
</reference>
<gene>
    <name evidence="1" type="ORF">B296_00014497</name>
</gene>
<name>A0A426ZN47_ENSVE</name>
<dbReference type="EMBL" id="AMZH03005840">
    <property type="protein sequence ID" value="RRT65354.1"/>
    <property type="molecule type" value="Genomic_DNA"/>
</dbReference>